<reference evidence="1" key="2">
    <citation type="journal article" date="2015" name="Data Brief">
        <title>Shoot transcriptome of the giant reed, Arundo donax.</title>
        <authorList>
            <person name="Barrero R.A."/>
            <person name="Guerrero F.D."/>
            <person name="Moolhuijzen P."/>
            <person name="Goolsby J.A."/>
            <person name="Tidwell J."/>
            <person name="Bellgard S.E."/>
            <person name="Bellgard M.I."/>
        </authorList>
    </citation>
    <scope>NUCLEOTIDE SEQUENCE</scope>
    <source>
        <tissue evidence="1">Shoot tissue taken approximately 20 cm above the soil surface</tissue>
    </source>
</reference>
<protein>
    <submittedName>
        <fullName evidence="1">Pco077147</fullName>
    </submittedName>
</protein>
<name>A0A0A9D849_ARUDO</name>
<sequence>MPRQLGHQDSRFSEPSLVSLVDLISGGRIGCCLEFAGARILLVAWNFHRNI</sequence>
<dbReference type="AlphaFoldDB" id="A0A0A9D849"/>
<accession>A0A0A9D849</accession>
<dbReference type="EMBL" id="GBRH01213131">
    <property type="protein sequence ID" value="JAD84764.1"/>
    <property type="molecule type" value="Transcribed_RNA"/>
</dbReference>
<evidence type="ECO:0000313" key="1">
    <source>
        <dbReference type="EMBL" id="JAD84764.1"/>
    </source>
</evidence>
<proteinExistence type="predicted"/>
<reference evidence="1" key="1">
    <citation type="submission" date="2014-09" db="EMBL/GenBank/DDBJ databases">
        <authorList>
            <person name="Magalhaes I.L.F."/>
            <person name="Oliveira U."/>
            <person name="Santos F.R."/>
            <person name="Vidigal T.H.D.A."/>
            <person name="Brescovit A.D."/>
            <person name="Santos A.J."/>
        </authorList>
    </citation>
    <scope>NUCLEOTIDE SEQUENCE</scope>
    <source>
        <tissue evidence="1">Shoot tissue taken approximately 20 cm above the soil surface</tissue>
    </source>
</reference>
<organism evidence="1">
    <name type="scientific">Arundo donax</name>
    <name type="common">Giant reed</name>
    <name type="synonym">Donax arundinaceus</name>
    <dbReference type="NCBI Taxonomy" id="35708"/>
    <lineage>
        <taxon>Eukaryota</taxon>
        <taxon>Viridiplantae</taxon>
        <taxon>Streptophyta</taxon>
        <taxon>Embryophyta</taxon>
        <taxon>Tracheophyta</taxon>
        <taxon>Spermatophyta</taxon>
        <taxon>Magnoliopsida</taxon>
        <taxon>Liliopsida</taxon>
        <taxon>Poales</taxon>
        <taxon>Poaceae</taxon>
        <taxon>PACMAD clade</taxon>
        <taxon>Arundinoideae</taxon>
        <taxon>Arundineae</taxon>
        <taxon>Arundo</taxon>
    </lineage>
</organism>